<dbReference type="AlphaFoldDB" id="A0A0C2DAZ8"/>
<dbReference type="EMBL" id="KN731826">
    <property type="protein sequence ID" value="KIH59567.1"/>
    <property type="molecule type" value="Genomic_DNA"/>
</dbReference>
<accession>A0A0C2DAZ8</accession>
<reference evidence="1 2" key="1">
    <citation type="submission" date="2013-12" db="EMBL/GenBank/DDBJ databases">
        <title>Draft genome of the parsitic nematode Ancylostoma duodenale.</title>
        <authorList>
            <person name="Mitreva M."/>
        </authorList>
    </citation>
    <scope>NUCLEOTIDE SEQUENCE [LARGE SCALE GENOMIC DNA]</scope>
    <source>
        <strain evidence="1 2">Zhejiang</strain>
    </source>
</reference>
<proteinExistence type="predicted"/>
<evidence type="ECO:0000313" key="1">
    <source>
        <dbReference type="EMBL" id="KIH59567.1"/>
    </source>
</evidence>
<keyword evidence="2" id="KW-1185">Reference proteome</keyword>
<protein>
    <submittedName>
        <fullName evidence="1">Uncharacterized protein</fullName>
    </submittedName>
</protein>
<dbReference type="Proteomes" id="UP000054047">
    <property type="component" value="Unassembled WGS sequence"/>
</dbReference>
<sequence length="226" mass="25012">MNSGNAVSPSRSCGIRLRDTTTTGGTHLLHSPFITKGRDQVTASGAAFDGAPEAVTVTQSIYDSSLCDVQANDSLLADSRCNVSCSMPFSEFPVSLEARDHLCQVIRHHLGQVIRQFLPRHPREGLLPLRVHELPEEDKLWVQEKAGQRRGFCEDNDVSKRKMTMVFNCEARAVPIAPLITIFRAQPALIELPTRAYDDALVSGLTPEQRQMLLEISIAGNTFYVH</sequence>
<evidence type="ECO:0000313" key="2">
    <source>
        <dbReference type="Proteomes" id="UP000054047"/>
    </source>
</evidence>
<dbReference type="OrthoDB" id="5871014at2759"/>
<name>A0A0C2DAZ8_9BILA</name>
<organism evidence="1 2">
    <name type="scientific">Ancylostoma duodenale</name>
    <dbReference type="NCBI Taxonomy" id="51022"/>
    <lineage>
        <taxon>Eukaryota</taxon>
        <taxon>Metazoa</taxon>
        <taxon>Ecdysozoa</taxon>
        <taxon>Nematoda</taxon>
        <taxon>Chromadorea</taxon>
        <taxon>Rhabditida</taxon>
        <taxon>Rhabditina</taxon>
        <taxon>Rhabditomorpha</taxon>
        <taxon>Strongyloidea</taxon>
        <taxon>Ancylostomatidae</taxon>
        <taxon>Ancylostomatinae</taxon>
        <taxon>Ancylostoma</taxon>
    </lineage>
</organism>
<gene>
    <name evidence="1" type="ORF">ANCDUO_10193</name>
</gene>